<evidence type="ECO:0000313" key="3">
    <source>
        <dbReference type="Proteomes" id="UP000653493"/>
    </source>
</evidence>
<organism evidence="2 3">
    <name type="scientific">Streptomyces griseoviridis</name>
    <dbReference type="NCBI Taxonomy" id="45398"/>
    <lineage>
        <taxon>Bacteria</taxon>
        <taxon>Bacillati</taxon>
        <taxon>Actinomycetota</taxon>
        <taxon>Actinomycetes</taxon>
        <taxon>Kitasatosporales</taxon>
        <taxon>Streptomycetaceae</taxon>
        <taxon>Streptomyces</taxon>
    </lineage>
</organism>
<evidence type="ECO:0000256" key="1">
    <source>
        <dbReference type="SAM" id="MobiDB-lite"/>
    </source>
</evidence>
<gene>
    <name evidence="2" type="ORF">GCM10010238_19620</name>
</gene>
<evidence type="ECO:0000313" key="2">
    <source>
        <dbReference type="EMBL" id="GGS30567.1"/>
    </source>
</evidence>
<accession>A0A918LCY1</accession>
<dbReference type="Proteomes" id="UP000653493">
    <property type="component" value="Unassembled WGS sequence"/>
</dbReference>
<comment type="caution">
    <text evidence="2">The sequence shown here is derived from an EMBL/GenBank/DDBJ whole genome shotgun (WGS) entry which is preliminary data.</text>
</comment>
<dbReference type="AlphaFoldDB" id="A0A918LCY1"/>
<feature type="region of interest" description="Disordered" evidence="1">
    <location>
        <begin position="82"/>
        <end position="103"/>
    </location>
</feature>
<name>A0A918LCY1_STRGD</name>
<dbReference type="EMBL" id="BMSL01000003">
    <property type="protein sequence ID" value="GGS30567.1"/>
    <property type="molecule type" value="Genomic_DNA"/>
</dbReference>
<protein>
    <submittedName>
        <fullName evidence="2">Uncharacterized protein</fullName>
    </submittedName>
</protein>
<keyword evidence="3" id="KW-1185">Reference proteome</keyword>
<proteinExistence type="predicted"/>
<sequence>MRGEDDQGVEASARRLRLGGLRRRAGTFVGQARQRLGTDVACADGRPECGDQAAGESGRVELADQPYTVFRRPRVDTLSSCVREERADPAPRGSAERAYGYGSGRPALRYAL</sequence>
<reference evidence="2" key="2">
    <citation type="submission" date="2020-09" db="EMBL/GenBank/DDBJ databases">
        <authorList>
            <person name="Sun Q."/>
            <person name="Ohkuma M."/>
        </authorList>
    </citation>
    <scope>NUCLEOTIDE SEQUENCE</scope>
    <source>
        <strain evidence="2">JCM 4234</strain>
    </source>
</reference>
<reference evidence="2" key="1">
    <citation type="journal article" date="2014" name="Int. J. Syst. Evol. Microbiol.">
        <title>Complete genome sequence of Corynebacterium casei LMG S-19264T (=DSM 44701T), isolated from a smear-ripened cheese.</title>
        <authorList>
            <consortium name="US DOE Joint Genome Institute (JGI-PGF)"/>
            <person name="Walter F."/>
            <person name="Albersmeier A."/>
            <person name="Kalinowski J."/>
            <person name="Ruckert C."/>
        </authorList>
    </citation>
    <scope>NUCLEOTIDE SEQUENCE</scope>
    <source>
        <strain evidence="2">JCM 4234</strain>
    </source>
</reference>